<gene>
    <name evidence="10" type="primary">queG</name>
    <name evidence="10" type="ORF">C5O23_09885</name>
</gene>
<dbReference type="GO" id="GO:0051539">
    <property type="term" value="F:4 iron, 4 sulfur cluster binding"/>
    <property type="evidence" value="ECO:0007669"/>
    <property type="project" value="UniProtKB-KW"/>
</dbReference>
<dbReference type="GO" id="GO:0046872">
    <property type="term" value="F:metal ion binding"/>
    <property type="evidence" value="ECO:0007669"/>
    <property type="project" value="UniProtKB-KW"/>
</dbReference>
<comment type="caution">
    <text evidence="10">The sequence shown here is derived from an EMBL/GenBank/DDBJ whole genome shotgun (WGS) entry which is preliminary data.</text>
</comment>
<sequence>MTKAEIKELLAGAGVFRSAVAQVCQVDEASADDYRAWISEGKHGEMAYLEKYDDLRSDPRRLLDGARSVISCAFNYHWGNGGATADSSGGDLDGSRVMRPLLWAEYALGDDYHDVVRKRLSEVAEKISSATGAECRVCVDTAPLRERYWAVKTGLGFIGLNNQLILPGAGSRFFLGEILTTLPLEPDEPAAPGSCEGCGRCLKSCPGKALSAGADGRVTLDARRCLSYLTIEYRGELPEDVRLGRHVYGCDECQRVCPHNRVSPLSEIVEFRPREAVVALSAERIAEMTQEEFSAIFRRSAIKRTKLSGLQRNALRIIEEETRRRSREDDGQEG</sequence>
<evidence type="ECO:0000256" key="6">
    <source>
        <dbReference type="ARBA" id="ARBA00023002"/>
    </source>
</evidence>
<dbReference type="InterPro" id="IPR017896">
    <property type="entry name" value="4Fe4S_Fe-S-bd"/>
</dbReference>
<keyword evidence="11" id="KW-1185">Reference proteome</keyword>
<dbReference type="InterPro" id="IPR013542">
    <property type="entry name" value="QueG_DUF1730"/>
</dbReference>
<dbReference type="EMBL" id="PUEC01000022">
    <property type="protein sequence ID" value="PWB01358.1"/>
    <property type="molecule type" value="Genomic_DNA"/>
</dbReference>
<keyword evidence="4" id="KW-0479">Metal-binding</keyword>
<keyword evidence="8" id="KW-0411">Iron-sulfur</keyword>
<dbReference type="RefSeq" id="WP_107032782.1">
    <property type="nucleotide sequence ID" value="NZ_CAPEJN010000005.1"/>
</dbReference>
<dbReference type="PANTHER" id="PTHR30002:SF4">
    <property type="entry name" value="EPOXYQUEUOSINE REDUCTASE"/>
    <property type="match status" value="1"/>
</dbReference>
<evidence type="ECO:0000256" key="4">
    <source>
        <dbReference type="ARBA" id="ARBA00022723"/>
    </source>
</evidence>
<evidence type="ECO:0000256" key="7">
    <source>
        <dbReference type="ARBA" id="ARBA00023004"/>
    </source>
</evidence>
<dbReference type="AlphaFoldDB" id="A0A2V1ILI4"/>
<dbReference type="PROSITE" id="PS00198">
    <property type="entry name" value="4FE4S_FER_1"/>
    <property type="match status" value="1"/>
</dbReference>
<dbReference type="PROSITE" id="PS51379">
    <property type="entry name" value="4FE4S_FER_2"/>
    <property type="match status" value="1"/>
</dbReference>
<keyword evidence="6" id="KW-0560">Oxidoreductase</keyword>
<evidence type="ECO:0000256" key="1">
    <source>
        <dbReference type="ARBA" id="ARBA00022485"/>
    </source>
</evidence>
<accession>A0A2V1ILI4</accession>
<dbReference type="GeneID" id="82526649"/>
<keyword evidence="7" id="KW-0408">Iron</keyword>
<keyword evidence="1" id="KW-0004">4Fe-4S</keyword>
<dbReference type="Pfam" id="PF08331">
    <property type="entry name" value="QueG_DUF1730"/>
    <property type="match status" value="1"/>
</dbReference>
<evidence type="ECO:0000313" key="10">
    <source>
        <dbReference type="EMBL" id="PWB01358.1"/>
    </source>
</evidence>
<proteinExistence type="predicted"/>
<dbReference type="InterPro" id="IPR004453">
    <property type="entry name" value="QueG"/>
</dbReference>
<organism evidence="10 11">
    <name type="scientific">Duncaniella muris</name>
    <dbReference type="NCBI Taxonomy" id="2094150"/>
    <lineage>
        <taxon>Bacteria</taxon>
        <taxon>Pseudomonadati</taxon>
        <taxon>Bacteroidota</taxon>
        <taxon>Bacteroidia</taxon>
        <taxon>Bacteroidales</taxon>
        <taxon>Muribaculaceae</taxon>
        <taxon>Duncaniella</taxon>
    </lineage>
</organism>
<feature type="domain" description="4Fe-4S ferredoxin-type" evidence="9">
    <location>
        <begin position="186"/>
        <end position="215"/>
    </location>
</feature>
<dbReference type="NCBIfam" id="TIGR00276">
    <property type="entry name" value="tRNA epoxyqueuosine(34) reductase QueG"/>
    <property type="match status" value="1"/>
</dbReference>
<dbReference type="Proteomes" id="UP000244905">
    <property type="component" value="Unassembled WGS sequence"/>
</dbReference>
<protein>
    <submittedName>
        <fullName evidence="10">tRNA epoxyqueuosine(34) reductase QueG</fullName>
    </submittedName>
</protein>
<evidence type="ECO:0000313" key="11">
    <source>
        <dbReference type="Proteomes" id="UP000244905"/>
    </source>
</evidence>
<dbReference type="GO" id="GO:0052693">
    <property type="term" value="F:epoxyqueuosine reductase activity"/>
    <property type="evidence" value="ECO:0007669"/>
    <property type="project" value="TreeGrafter"/>
</dbReference>
<evidence type="ECO:0000256" key="8">
    <source>
        <dbReference type="ARBA" id="ARBA00023014"/>
    </source>
</evidence>
<evidence type="ECO:0000259" key="9">
    <source>
        <dbReference type="PROSITE" id="PS51379"/>
    </source>
</evidence>
<keyword evidence="5" id="KW-0671">Queuosine biosynthesis</keyword>
<evidence type="ECO:0000256" key="3">
    <source>
        <dbReference type="ARBA" id="ARBA00022694"/>
    </source>
</evidence>
<dbReference type="Gene3D" id="3.30.70.20">
    <property type="match status" value="1"/>
</dbReference>
<dbReference type="InterPro" id="IPR017900">
    <property type="entry name" value="4Fe4S_Fe_S_CS"/>
</dbReference>
<dbReference type="SUPFAM" id="SSF46548">
    <property type="entry name" value="alpha-helical ferredoxin"/>
    <property type="match status" value="1"/>
</dbReference>
<dbReference type="Pfam" id="PF13484">
    <property type="entry name" value="Fer4_16"/>
    <property type="match status" value="1"/>
</dbReference>
<evidence type="ECO:0000256" key="5">
    <source>
        <dbReference type="ARBA" id="ARBA00022785"/>
    </source>
</evidence>
<dbReference type="GO" id="GO:0008616">
    <property type="term" value="P:tRNA queuosine(34) biosynthetic process"/>
    <property type="evidence" value="ECO:0007669"/>
    <property type="project" value="UniProtKB-KW"/>
</dbReference>
<name>A0A2V1ILI4_9BACT</name>
<evidence type="ECO:0000256" key="2">
    <source>
        <dbReference type="ARBA" id="ARBA00022490"/>
    </source>
</evidence>
<dbReference type="PANTHER" id="PTHR30002">
    <property type="entry name" value="EPOXYQUEUOSINE REDUCTASE"/>
    <property type="match status" value="1"/>
</dbReference>
<reference evidence="11" key="1">
    <citation type="submission" date="2018-02" db="EMBL/GenBank/DDBJ databases">
        <authorList>
            <person name="Clavel T."/>
            <person name="Strowig T."/>
        </authorList>
    </citation>
    <scope>NUCLEOTIDE SEQUENCE [LARGE SCALE GENOMIC DNA]</scope>
    <source>
        <strain evidence="11">DSM 103720</strain>
    </source>
</reference>
<keyword evidence="2" id="KW-0963">Cytoplasm</keyword>
<keyword evidence="3" id="KW-0819">tRNA processing</keyword>